<sequence length="265" mass="29926">MGRSVAPIDSISRIDKNDQINRFPYMVIGSADDPQYLKVFFSISNPTKAASRDVRTQLLSLEDVKTALKGKTGENEAIAELQHLRKYNIKLVVDTKKSDNSHWTAYYTNYMSSDPKTTRIQTSETAKMINAACTHQLGAQLPIIVFPVNDKVMIQYPEIASDQTAETFVRAETTLAELEAQMLTIESQCSTLAISQIHWAAQHNTDLRNSRWPDKSLGKFWSHHNAGMRILEMNPETGDIFQNHKGELAAKLMVLNNSFPCFIFK</sequence>
<reference evidence="2" key="4">
    <citation type="submission" date="2025-05" db="UniProtKB">
        <authorList>
            <consortium name="EnsemblFungi"/>
        </authorList>
    </citation>
    <scope>IDENTIFICATION</scope>
    <source>
        <strain evidence="2">isolate 1-1 / race 1 (BBBD)</strain>
    </source>
</reference>
<dbReference type="AlphaFoldDB" id="A0A180GME9"/>
<reference evidence="1" key="2">
    <citation type="submission" date="2016-05" db="EMBL/GenBank/DDBJ databases">
        <title>Comparative analysis highlights variable genome content of wheat rusts and divergence of the mating loci.</title>
        <authorList>
            <person name="Cuomo C.A."/>
            <person name="Bakkeren G."/>
            <person name="Szabo L."/>
            <person name="Khalil H."/>
            <person name="Joly D."/>
            <person name="Goldberg J."/>
            <person name="Young S."/>
            <person name="Zeng Q."/>
            <person name="Fellers J."/>
        </authorList>
    </citation>
    <scope>NUCLEOTIDE SEQUENCE [LARGE SCALE GENOMIC DNA]</scope>
    <source>
        <strain evidence="1">1-1 BBBD Race 1</strain>
    </source>
</reference>
<reference evidence="1" key="1">
    <citation type="submission" date="2009-11" db="EMBL/GenBank/DDBJ databases">
        <authorList>
            <consortium name="The Broad Institute Genome Sequencing Platform"/>
            <person name="Ward D."/>
            <person name="Feldgarden M."/>
            <person name="Earl A."/>
            <person name="Young S.K."/>
            <person name="Zeng Q."/>
            <person name="Koehrsen M."/>
            <person name="Alvarado L."/>
            <person name="Berlin A."/>
            <person name="Bochicchio J."/>
            <person name="Borenstein D."/>
            <person name="Chapman S.B."/>
            <person name="Chen Z."/>
            <person name="Engels R."/>
            <person name="Freedman E."/>
            <person name="Gellesch M."/>
            <person name="Goldberg J."/>
            <person name="Griggs A."/>
            <person name="Gujja S."/>
            <person name="Heilman E."/>
            <person name="Heiman D."/>
            <person name="Hepburn T."/>
            <person name="Howarth C."/>
            <person name="Jen D."/>
            <person name="Larson L."/>
            <person name="Lewis B."/>
            <person name="Mehta T."/>
            <person name="Park D."/>
            <person name="Pearson M."/>
            <person name="Roberts A."/>
            <person name="Saif S."/>
            <person name="Shea T."/>
            <person name="Shenoy N."/>
            <person name="Sisk P."/>
            <person name="Stolte C."/>
            <person name="Sykes S."/>
            <person name="Thomson T."/>
            <person name="Walk T."/>
            <person name="White J."/>
            <person name="Yandava C."/>
            <person name="Izard J."/>
            <person name="Baranova O.V."/>
            <person name="Blanton J.M."/>
            <person name="Tanner A.C."/>
            <person name="Dewhirst F.E."/>
            <person name="Haas B."/>
            <person name="Nusbaum C."/>
            <person name="Birren B."/>
        </authorList>
    </citation>
    <scope>NUCLEOTIDE SEQUENCE [LARGE SCALE GENOMIC DNA]</scope>
    <source>
        <strain evidence="1">1-1 BBBD Race 1</strain>
    </source>
</reference>
<dbReference type="Proteomes" id="UP000005240">
    <property type="component" value="Unassembled WGS sequence"/>
</dbReference>
<proteinExistence type="predicted"/>
<organism evidence="1">
    <name type="scientific">Puccinia triticina (isolate 1-1 / race 1 (BBBD))</name>
    <name type="common">Brown leaf rust fungus</name>
    <dbReference type="NCBI Taxonomy" id="630390"/>
    <lineage>
        <taxon>Eukaryota</taxon>
        <taxon>Fungi</taxon>
        <taxon>Dikarya</taxon>
        <taxon>Basidiomycota</taxon>
        <taxon>Pucciniomycotina</taxon>
        <taxon>Pucciniomycetes</taxon>
        <taxon>Pucciniales</taxon>
        <taxon>Pucciniaceae</taxon>
        <taxon>Puccinia</taxon>
    </lineage>
</organism>
<dbReference type="VEuPathDB" id="FungiDB:PTTG_27216"/>
<evidence type="ECO:0000313" key="2">
    <source>
        <dbReference type="EnsemblFungi" id="PTTG_27216-t43_1-p1"/>
    </source>
</evidence>
<reference evidence="2 3" key="3">
    <citation type="journal article" date="2017" name="G3 (Bethesda)">
        <title>Comparative analysis highlights variable genome content of wheat rusts and divergence of the mating loci.</title>
        <authorList>
            <person name="Cuomo C.A."/>
            <person name="Bakkeren G."/>
            <person name="Khalil H.B."/>
            <person name="Panwar V."/>
            <person name="Joly D."/>
            <person name="Linning R."/>
            <person name="Sakthikumar S."/>
            <person name="Song X."/>
            <person name="Adiconis X."/>
            <person name="Fan L."/>
            <person name="Goldberg J.M."/>
            <person name="Levin J.Z."/>
            <person name="Young S."/>
            <person name="Zeng Q."/>
            <person name="Anikster Y."/>
            <person name="Bruce M."/>
            <person name="Wang M."/>
            <person name="Yin C."/>
            <person name="McCallum B."/>
            <person name="Szabo L.J."/>
            <person name="Hulbert S."/>
            <person name="Chen X."/>
            <person name="Fellers J.P."/>
        </authorList>
    </citation>
    <scope>NUCLEOTIDE SEQUENCE</scope>
    <source>
        <strain evidence="2">isolate 1-1 / race 1 (BBBD)</strain>
        <strain evidence="3">Isolate 1-1 / race 1 (BBBD)</strain>
    </source>
</reference>
<name>A0A180GME9_PUCT1</name>
<dbReference type="EMBL" id="ADAS02000047">
    <property type="protein sequence ID" value="OAV93761.1"/>
    <property type="molecule type" value="Genomic_DNA"/>
</dbReference>
<evidence type="ECO:0000313" key="1">
    <source>
        <dbReference type="EMBL" id="OAV93761.1"/>
    </source>
</evidence>
<evidence type="ECO:0000313" key="3">
    <source>
        <dbReference type="Proteomes" id="UP000005240"/>
    </source>
</evidence>
<dbReference type="EnsemblFungi" id="PTTG_27216-t43_1">
    <property type="protein sequence ID" value="PTTG_27216-t43_1-p1"/>
    <property type="gene ID" value="PTTG_27216"/>
</dbReference>
<protein>
    <submittedName>
        <fullName evidence="1 2">Uncharacterized protein</fullName>
    </submittedName>
</protein>
<accession>A0A180GME9</accession>
<keyword evidence="3" id="KW-1185">Reference proteome</keyword>
<gene>
    <name evidence="1" type="ORF">PTTG_27216</name>
</gene>